<keyword evidence="1" id="KW-0175">Coiled coil</keyword>
<reference evidence="6" key="1">
    <citation type="submission" date="2017-02" db="UniProtKB">
        <authorList>
            <consortium name="WormBaseParasite"/>
        </authorList>
    </citation>
    <scope>IDENTIFICATION</scope>
</reference>
<organism evidence="4 6">
    <name type="scientific">Dracunculus medinensis</name>
    <name type="common">Guinea worm</name>
    <dbReference type="NCBI Taxonomy" id="318479"/>
    <lineage>
        <taxon>Eukaryota</taxon>
        <taxon>Metazoa</taxon>
        <taxon>Ecdysozoa</taxon>
        <taxon>Nematoda</taxon>
        <taxon>Chromadorea</taxon>
        <taxon>Rhabditida</taxon>
        <taxon>Spirurina</taxon>
        <taxon>Dracunculoidea</taxon>
        <taxon>Dracunculidae</taxon>
        <taxon>Dracunculus</taxon>
    </lineage>
</organism>
<dbReference type="WBParaSite" id="DME_0000478301-mRNA-1">
    <property type="protein sequence ID" value="DME_0000478301-mRNA-1"/>
    <property type="gene ID" value="DME_0000478301"/>
</dbReference>
<sequence>MQAAQQSAGCSPIMADPACGCSPNVPSPSPAAGKTTPPQDIHNIQIDPNDTNALLSATTLSIHEEMLRYQQRKIDELQKELHRSQQQLKHQQQVILAAKKAQQAKRLEGAQQDENQQQSEAEVWLNQLDIKHLNKFHIQLFLQHKFQQQQMQVIN</sequence>
<dbReference type="AlphaFoldDB" id="A0A0N4UC17"/>
<dbReference type="OrthoDB" id="197676at2759"/>
<protein>
    <submittedName>
        <fullName evidence="6">GAGA-binding transcriptional activator</fullName>
    </submittedName>
</protein>
<name>A0A0N4UC17_DRAME</name>
<accession>A0A0N4UC17</accession>
<evidence type="ECO:0000313" key="5">
    <source>
        <dbReference type="Proteomes" id="UP000274756"/>
    </source>
</evidence>
<evidence type="ECO:0000256" key="1">
    <source>
        <dbReference type="SAM" id="Coils"/>
    </source>
</evidence>
<dbReference type="STRING" id="318479.A0A0N4UC17"/>
<keyword evidence="5" id="KW-1185">Reference proteome</keyword>
<evidence type="ECO:0000313" key="4">
    <source>
        <dbReference type="Proteomes" id="UP000038040"/>
    </source>
</evidence>
<evidence type="ECO:0000313" key="6">
    <source>
        <dbReference type="WBParaSite" id="DME_0000478301-mRNA-1"/>
    </source>
</evidence>
<dbReference type="Proteomes" id="UP000038040">
    <property type="component" value="Unplaced"/>
</dbReference>
<feature type="coiled-coil region" evidence="1">
    <location>
        <begin position="60"/>
        <end position="94"/>
    </location>
</feature>
<reference evidence="3 5" key="2">
    <citation type="submission" date="2018-11" db="EMBL/GenBank/DDBJ databases">
        <authorList>
            <consortium name="Pathogen Informatics"/>
        </authorList>
    </citation>
    <scope>NUCLEOTIDE SEQUENCE [LARGE SCALE GENOMIC DNA]</scope>
</reference>
<evidence type="ECO:0000313" key="3">
    <source>
        <dbReference type="EMBL" id="VDN58693.1"/>
    </source>
</evidence>
<dbReference type="EMBL" id="UYYG01001171">
    <property type="protein sequence ID" value="VDN58693.1"/>
    <property type="molecule type" value="Genomic_DNA"/>
</dbReference>
<dbReference type="Proteomes" id="UP000274756">
    <property type="component" value="Unassembled WGS sequence"/>
</dbReference>
<evidence type="ECO:0000256" key="2">
    <source>
        <dbReference type="SAM" id="MobiDB-lite"/>
    </source>
</evidence>
<proteinExistence type="predicted"/>
<feature type="region of interest" description="Disordered" evidence="2">
    <location>
        <begin position="1"/>
        <end position="47"/>
    </location>
</feature>
<gene>
    <name evidence="3" type="ORF">DME_LOCUS8666</name>
</gene>